<feature type="domain" description="HTH cro/C1-type" evidence="1">
    <location>
        <begin position="26"/>
        <end position="67"/>
    </location>
</feature>
<dbReference type="Proteomes" id="UP000255423">
    <property type="component" value="Unassembled WGS sequence"/>
</dbReference>
<dbReference type="InterPro" id="IPR001387">
    <property type="entry name" value="Cro/C1-type_HTH"/>
</dbReference>
<evidence type="ECO:0000259" key="1">
    <source>
        <dbReference type="PROSITE" id="PS50943"/>
    </source>
</evidence>
<dbReference type="Gene3D" id="1.10.260.40">
    <property type="entry name" value="lambda repressor-like DNA-binding domains"/>
    <property type="match status" value="1"/>
</dbReference>
<dbReference type="AlphaFoldDB" id="A0A380RVP9"/>
<gene>
    <name evidence="2" type="ORF">SAMN05661053_0848</name>
</gene>
<reference evidence="2 3" key="1">
    <citation type="submission" date="2017-08" db="EMBL/GenBank/DDBJ databases">
        <authorList>
            <person name="de Groot N.N."/>
        </authorList>
    </citation>
    <scope>NUCLEOTIDE SEQUENCE [LARGE SCALE GENOMIC DNA]</scope>
    <source>
        <strain evidence="2 3">HM2</strain>
    </source>
</reference>
<protein>
    <submittedName>
        <fullName evidence="2">Helix-turn-helix</fullName>
    </submittedName>
</protein>
<organism evidence="2 3">
    <name type="scientific">Fibrobacter succinogenes</name>
    <name type="common">Bacteroides succinogenes</name>
    <dbReference type="NCBI Taxonomy" id="833"/>
    <lineage>
        <taxon>Bacteria</taxon>
        <taxon>Pseudomonadati</taxon>
        <taxon>Fibrobacterota</taxon>
        <taxon>Fibrobacteria</taxon>
        <taxon>Fibrobacterales</taxon>
        <taxon>Fibrobacteraceae</taxon>
        <taxon>Fibrobacter</taxon>
    </lineage>
</organism>
<dbReference type="RefSeq" id="WP_088629222.1">
    <property type="nucleotide sequence ID" value="NZ_UHJL01000001.1"/>
</dbReference>
<dbReference type="PROSITE" id="PS50943">
    <property type="entry name" value="HTH_CROC1"/>
    <property type="match status" value="1"/>
</dbReference>
<evidence type="ECO:0000313" key="3">
    <source>
        <dbReference type="Proteomes" id="UP000255423"/>
    </source>
</evidence>
<proteinExistence type="predicted"/>
<evidence type="ECO:0000313" key="2">
    <source>
        <dbReference type="EMBL" id="SUQ19608.1"/>
    </source>
</evidence>
<dbReference type="SUPFAM" id="SSF47413">
    <property type="entry name" value="lambda repressor-like DNA-binding domains"/>
    <property type="match status" value="1"/>
</dbReference>
<dbReference type="GO" id="GO:0003677">
    <property type="term" value="F:DNA binding"/>
    <property type="evidence" value="ECO:0007669"/>
    <property type="project" value="InterPro"/>
</dbReference>
<dbReference type="InterPro" id="IPR010982">
    <property type="entry name" value="Lambda_DNA-bd_dom_sf"/>
</dbReference>
<dbReference type="EMBL" id="UHJL01000001">
    <property type="protein sequence ID" value="SUQ19608.1"/>
    <property type="molecule type" value="Genomic_DNA"/>
</dbReference>
<sequence length="78" mass="8611">MPRHGTPTPGQAILEGIEWLKIDKPEFARRVGVSVEMLDQLIAGEISISTEMANALESVTGSPAAYWKMLERKSRASR</sequence>
<name>A0A380RVP9_FIBSU</name>
<accession>A0A380RVP9</accession>